<comment type="caution">
    <text evidence="3">The sequence shown here is derived from an EMBL/GenBank/DDBJ whole genome shotgun (WGS) entry which is preliminary data.</text>
</comment>
<proteinExistence type="predicted"/>
<sequence length="345" mass="36896">MPNLRLLNPLRPLLGLLIMLAAAAPCHAQAGETSHPPLGQTSLERLDAQASRIDRLHAVVVSERGEIRFERAYGGPGVDRPTNIKSLSKTVLAALVGAAIEQGVIDSADQPIVDLLGDRVPAGADPRVREITVGHLLSLQAGLERTSGSNYAAWVASPDWVRNALSRPFVDEPGGRMLYSTGSSHLLSAALTQASGESTLALARRLLGKPLAIAVPAWPRDPQGIYFGGNNMQLSPLALIQIGELYRNDGISDGTRVLPKGWVETSWQSRGTSPWTGDGYGYGWFITKLSGERTYYGRGFGGQALYVIPDRGLTVAITADPRPPSPGGQFQQELHALVEGMLVVD</sequence>
<dbReference type="PANTHER" id="PTHR43283">
    <property type="entry name" value="BETA-LACTAMASE-RELATED"/>
    <property type="match status" value="1"/>
</dbReference>
<dbReference type="EMBL" id="SNZJ01000020">
    <property type="protein sequence ID" value="TDR50999.1"/>
    <property type="molecule type" value="Genomic_DNA"/>
</dbReference>
<dbReference type="InterPro" id="IPR012338">
    <property type="entry name" value="Beta-lactam/transpept-like"/>
</dbReference>
<dbReference type="Proteomes" id="UP000295212">
    <property type="component" value="Unassembled WGS sequence"/>
</dbReference>
<evidence type="ECO:0000259" key="2">
    <source>
        <dbReference type="Pfam" id="PF00144"/>
    </source>
</evidence>
<evidence type="ECO:0000313" key="3">
    <source>
        <dbReference type="EMBL" id="TDR50999.1"/>
    </source>
</evidence>
<dbReference type="RefSeq" id="WP_243737319.1">
    <property type="nucleotide sequence ID" value="NZ_SNZJ01000020.1"/>
</dbReference>
<gene>
    <name evidence="3" type="ORF">DFP85_12050</name>
</gene>
<feature type="signal peptide" evidence="1">
    <location>
        <begin position="1"/>
        <end position="30"/>
    </location>
</feature>
<dbReference type="InterPro" id="IPR001466">
    <property type="entry name" value="Beta-lactam-related"/>
</dbReference>
<evidence type="ECO:0000256" key="1">
    <source>
        <dbReference type="SAM" id="SignalP"/>
    </source>
</evidence>
<accession>A0A4R6ZGL7</accession>
<name>A0A4R6ZGL7_9GAMM</name>
<evidence type="ECO:0000313" key="4">
    <source>
        <dbReference type="Proteomes" id="UP000295212"/>
    </source>
</evidence>
<dbReference type="PANTHER" id="PTHR43283:SF7">
    <property type="entry name" value="BETA-LACTAMASE-RELATED DOMAIN-CONTAINING PROTEIN"/>
    <property type="match status" value="1"/>
</dbReference>
<feature type="domain" description="Beta-lactamase-related" evidence="2">
    <location>
        <begin position="58"/>
        <end position="329"/>
    </location>
</feature>
<keyword evidence="1" id="KW-0732">Signal</keyword>
<reference evidence="3 4" key="1">
    <citation type="submission" date="2019-03" db="EMBL/GenBank/DDBJ databases">
        <title>Genomic Encyclopedia of Type Strains, Phase III (KMG-III): the genomes of soil and plant-associated and newly described type strains.</title>
        <authorList>
            <person name="Whitman W."/>
        </authorList>
    </citation>
    <scope>NUCLEOTIDE SEQUENCE [LARGE SCALE GENOMIC DNA]</scope>
    <source>
        <strain evidence="3 4">CECT 5797</strain>
    </source>
</reference>
<feature type="chain" id="PRO_5020583351" evidence="1">
    <location>
        <begin position="31"/>
        <end position="345"/>
    </location>
</feature>
<dbReference type="SUPFAM" id="SSF56601">
    <property type="entry name" value="beta-lactamase/transpeptidase-like"/>
    <property type="match status" value="1"/>
</dbReference>
<protein>
    <submittedName>
        <fullName evidence="3">CubicO group peptidase (Beta-lactamase class C family)</fullName>
    </submittedName>
</protein>
<dbReference type="AlphaFoldDB" id="A0A4R6ZGL7"/>
<dbReference type="InterPro" id="IPR050789">
    <property type="entry name" value="Diverse_Enzym_Activities"/>
</dbReference>
<dbReference type="Gene3D" id="3.40.710.10">
    <property type="entry name" value="DD-peptidase/beta-lactamase superfamily"/>
    <property type="match status" value="1"/>
</dbReference>
<dbReference type="Pfam" id="PF00144">
    <property type="entry name" value="Beta-lactamase"/>
    <property type="match status" value="1"/>
</dbReference>
<organism evidence="3 4">
    <name type="scientific">Halomonas ventosae</name>
    <dbReference type="NCBI Taxonomy" id="229007"/>
    <lineage>
        <taxon>Bacteria</taxon>
        <taxon>Pseudomonadati</taxon>
        <taxon>Pseudomonadota</taxon>
        <taxon>Gammaproteobacteria</taxon>
        <taxon>Oceanospirillales</taxon>
        <taxon>Halomonadaceae</taxon>
        <taxon>Halomonas</taxon>
    </lineage>
</organism>